<feature type="transmembrane region" description="Helical" evidence="7">
    <location>
        <begin position="195"/>
        <end position="217"/>
    </location>
</feature>
<dbReference type="GO" id="GO:0016020">
    <property type="term" value="C:membrane"/>
    <property type="evidence" value="ECO:0007669"/>
    <property type="project" value="UniProtKB-SubCell"/>
</dbReference>
<evidence type="ECO:0000256" key="3">
    <source>
        <dbReference type="ARBA" id="ARBA00022692"/>
    </source>
</evidence>
<dbReference type="InterPro" id="IPR015720">
    <property type="entry name" value="Emp24-like"/>
</dbReference>
<dbReference type="SMART" id="SM01190">
    <property type="entry name" value="EMP24_GP25L"/>
    <property type="match status" value="1"/>
</dbReference>
<keyword evidence="11" id="KW-1185">Reference proteome</keyword>
<evidence type="ECO:0000256" key="7">
    <source>
        <dbReference type="SAM" id="Phobius"/>
    </source>
</evidence>
<evidence type="ECO:0000259" key="9">
    <source>
        <dbReference type="SMART" id="SM01190"/>
    </source>
</evidence>
<evidence type="ECO:0000313" key="10">
    <source>
        <dbReference type="EMBL" id="CAD8055305.1"/>
    </source>
</evidence>
<keyword evidence="6 7" id="KW-0472">Membrane</keyword>
<dbReference type="AlphaFoldDB" id="A0A8S1KNJ2"/>
<keyword evidence="4 8" id="KW-0732">Signal</keyword>
<organism evidence="10 11">
    <name type="scientific">Paramecium sonneborni</name>
    <dbReference type="NCBI Taxonomy" id="65129"/>
    <lineage>
        <taxon>Eukaryota</taxon>
        <taxon>Sar</taxon>
        <taxon>Alveolata</taxon>
        <taxon>Ciliophora</taxon>
        <taxon>Intramacronucleata</taxon>
        <taxon>Oligohymenophorea</taxon>
        <taxon>Peniculida</taxon>
        <taxon>Parameciidae</taxon>
        <taxon>Paramecium</taxon>
    </lineage>
</organism>
<dbReference type="EMBL" id="CAJJDN010000009">
    <property type="protein sequence ID" value="CAD8055305.1"/>
    <property type="molecule type" value="Genomic_DNA"/>
</dbReference>
<comment type="caution">
    <text evidence="10">The sequence shown here is derived from an EMBL/GenBank/DDBJ whole genome shotgun (WGS) entry which is preliminary data.</text>
</comment>
<evidence type="ECO:0000256" key="4">
    <source>
        <dbReference type="ARBA" id="ARBA00022729"/>
    </source>
</evidence>
<dbReference type="OrthoDB" id="1929172at2759"/>
<comment type="similarity">
    <text evidence="2">Belongs to the EMP24/GP25L family.</text>
</comment>
<comment type="subcellular location">
    <subcellularLocation>
        <location evidence="1">Membrane</location>
        <topology evidence="1">Single-pass type I membrane protein</topology>
    </subcellularLocation>
</comment>
<accession>A0A8S1KNJ2</accession>
<feature type="signal peptide" evidence="8">
    <location>
        <begin position="1"/>
        <end position="18"/>
    </location>
</feature>
<evidence type="ECO:0000256" key="8">
    <source>
        <dbReference type="SAM" id="SignalP"/>
    </source>
</evidence>
<feature type="chain" id="PRO_5035799111" description="GOLD domain-containing protein" evidence="8">
    <location>
        <begin position="19"/>
        <end position="228"/>
    </location>
</feature>
<dbReference type="PANTHER" id="PTHR22811">
    <property type="entry name" value="TRANSMEMBRANE EMP24 DOMAIN-CONTAINING PROTEIN"/>
    <property type="match status" value="1"/>
</dbReference>
<keyword evidence="5 7" id="KW-1133">Transmembrane helix</keyword>
<evidence type="ECO:0000256" key="1">
    <source>
        <dbReference type="ARBA" id="ARBA00004479"/>
    </source>
</evidence>
<feature type="domain" description="GOLD" evidence="9">
    <location>
        <begin position="49"/>
        <end position="222"/>
    </location>
</feature>
<proteinExistence type="inferred from homology"/>
<name>A0A8S1KNJ2_9CILI</name>
<evidence type="ECO:0000256" key="5">
    <source>
        <dbReference type="ARBA" id="ARBA00022989"/>
    </source>
</evidence>
<reference evidence="10" key="1">
    <citation type="submission" date="2021-01" db="EMBL/GenBank/DDBJ databases">
        <authorList>
            <consortium name="Genoscope - CEA"/>
            <person name="William W."/>
        </authorList>
    </citation>
    <scope>NUCLEOTIDE SEQUENCE</scope>
</reference>
<keyword evidence="3 7" id="KW-0812">Transmembrane</keyword>
<protein>
    <recommendedName>
        <fullName evidence="9">GOLD domain-containing protein</fullName>
    </recommendedName>
</protein>
<evidence type="ECO:0000256" key="2">
    <source>
        <dbReference type="ARBA" id="ARBA00007104"/>
    </source>
</evidence>
<dbReference type="Pfam" id="PF01105">
    <property type="entry name" value="EMP24_GP25L"/>
    <property type="match status" value="1"/>
</dbReference>
<evidence type="ECO:0000256" key="6">
    <source>
        <dbReference type="ARBA" id="ARBA00023136"/>
    </source>
</evidence>
<sequence>MKLFLIFIISVYSKLLQNETNNNTIDHEERKQLMDDWEGQMADFIPDDMLSFELQKGEVEILEQYIKHPTNIRGAFFLSFMNKDKIDFSIKDPRGKVIDNKNQKKEAVFSVNITNPGNYKFVFSNINGKHNHIVTFALDVRNATYEHIKEADLDPIQKKLSNLYTGLNDLMFDTKFSQQKREGGYQFLRDNNKMYFIYTIIETLIIVIVSIWQVFYIKRIIGVQRKFV</sequence>
<dbReference type="Proteomes" id="UP000692954">
    <property type="component" value="Unassembled WGS sequence"/>
</dbReference>
<evidence type="ECO:0000313" key="11">
    <source>
        <dbReference type="Proteomes" id="UP000692954"/>
    </source>
</evidence>
<dbReference type="InterPro" id="IPR009038">
    <property type="entry name" value="GOLD_dom"/>
</dbReference>
<gene>
    <name evidence="10" type="ORF">PSON_ATCC_30995.1.T0090176</name>
</gene>